<dbReference type="GO" id="GO:0016787">
    <property type="term" value="F:hydrolase activity"/>
    <property type="evidence" value="ECO:0007669"/>
    <property type="project" value="UniProtKB-KW"/>
</dbReference>
<dbReference type="SUPFAM" id="SSF52540">
    <property type="entry name" value="P-loop containing nucleoside triphosphate hydrolases"/>
    <property type="match status" value="2"/>
</dbReference>
<evidence type="ECO:0000256" key="10">
    <source>
        <dbReference type="RuleBase" id="RU365068"/>
    </source>
</evidence>
<feature type="region of interest" description="Disordered" evidence="11">
    <location>
        <begin position="944"/>
        <end position="1018"/>
    </location>
</feature>
<comment type="catalytic activity">
    <reaction evidence="8 10">
        <text>ATP + H2O = ADP + phosphate + H(+)</text>
        <dbReference type="Rhea" id="RHEA:13065"/>
        <dbReference type="ChEBI" id="CHEBI:15377"/>
        <dbReference type="ChEBI" id="CHEBI:15378"/>
        <dbReference type="ChEBI" id="CHEBI:30616"/>
        <dbReference type="ChEBI" id="CHEBI:43474"/>
        <dbReference type="ChEBI" id="CHEBI:456216"/>
        <dbReference type="EC" id="3.6.4.13"/>
    </reaction>
</comment>
<feature type="short sequence motif" description="Q motif" evidence="9">
    <location>
        <begin position="308"/>
        <end position="336"/>
    </location>
</feature>
<dbReference type="GO" id="GO:0003723">
    <property type="term" value="F:RNA binding"/>
    <property type="evidence" value="ECO:0007669"/>
    <property type="project" value="UniProtKB-UniRule"/>
</dbReference>
<dbReference type="GO" id="GO:0005730">
    <property type="term" value="C:nucleolus"/>
    <property type="evidence" value="ECO:0007669"/>
    <property type="project" value="UniProtKB-SubCell"/>
</dbReference>
<evidence type="ECO:0000256" key="1">
    <source>
        <dbReference type="ARBA" id="ARBA00004604"/>
    </source>
</evidence>
<evidence type="ECO:0000256" key="8">
    <source>
        <dbReference type="ARBA" id="ARBA00047984"/>
    </source>
</evidence>
<evidence type="ECO:0000256" key="3">
    <source>
        <dbReference type="ARBA" id="ARBA00022741"/>
    </source>
</evidence>
<keyword evidence="6 10" id="KW-0067">ATP-binding</keyword>
<proteinExistence type="inferred from homology"/>
<dbReference type="Proteomes" id="UP000191672">
    <property type="component" value="Unassembled WGS sequence"/>
</dbReference>
<feature type="domain" description="Helicase ATP-binding" evidence="12">
    <location>
        <begin position="344"/>
        <end position="590"/>
    </location>
</feature>
<evidence type="ECO:0000256" key="2">
    <source>
        <dbReference type="ARBA" id="ARBA00022552"/>
    </source>
</evidence>
<dbReference type="InterPro" id="IPR000629">
    <property type="entry name" value="RNA-helicase_DEAD-box_CS"/>
</dbReference>
<dbReference type="SMART" id="SM00490">
    <property type="entry name" value="HELICc"/>
    <property type="match status" value="1"/>
</dbReference>
<dbReference type="PROSITE" id="PS51194">
    <property type="entry name" value="HELICASE_CTER"/>
    <property type="match status" value="1"/>
</dbReference>
<feature type="domain" description="DEAD-box RNA helicase Q" evidence="14">
    <location>
        <begin position="308"/>
        <end position="336"/>
    </location>
</feature>
<keyword evidence="16" id="KW-1185">Reference proteome</keyword>
<evidence type="ECO:0000256" key="11">
    <source>
        <dbReference type="SAM" id="MobiDB-lite"/>
    </source>
</evidence>
<comment type="similarity">
    <text evidence="10">Belongs to the DEAD box helicase family.</text>
</comment>
<dbReference type="GO" id="GO:0005524">
    <property type="term" value="F:ATP binding"/>
    <property type="evidence" value="ECO:0007669"/>
    <property type="project" value="UniProtKB-UniRule"/>
</dbReference>
<dbReference type="PROSITE" id="PS51195">
    <property type="entry name" value="Q_MOTIF"/>
    <property type="match status" value="1"/>
</dbReference>
<feature type="compositionally biased region" description="Acidic residues" evidence="11">
    <location>
        <begin position="665"/>
        <end position="683"/>
    </location>
</feature>
<dbReference type="Pfam" id="PF00271">
    <property type="entry name" value="Helicase_C"/>
    <property type="match status" value="1"/>
</dbReference>
<evidence type="ECO:0000256" key="5">
    <source>
        <dbReference type="ARBA" id="ARBA00022806"/>
    </source>
</evidence>
<keyword evidence="5 10" id="KW-0347">Helicase</keyword>
<evidence type="ECO:0000256" key="7">
    <source>
        <dbReference type="ARBA" id="ARBA00022884"/>
    </source>
</evidence>
<dbReference type="Gene3D" id="3.40.50.300">
    <property type="entry name" value="P-loop containing nucleotide triphosphate hydrolases"/>
    <property type="match status" value="2"/>
</dbReference>
<name>A0A1V6PZ12_9EURO</name>
<feature type="region of interest" description="Disordered" evidence="11">
    <location>
        <begin position="86"/>
        <end position="262"/>
    </location>
</feature>
<dbReference type="InterPro" id="IPR001650">
    <property type="entry name" value="Helicase_C-like"/>
</dbReference>
<dbReference type="PROSITE" id="PS00039">
    <property type="entry name" value="DEAD_ATP_HELICASE"/>
    <property type="match status" value="1"/>
</dbReference>
<dbReference type="EMBL" id="MDYN01000022">
    <property type="protein sequence ID" value="OQD82230.1"/>
    <property type="molecule type" value="Genomic_DNA"/>
</dbReference>
<evidence type="ECO:0000313" key="15">
    <source>
        <dbReference type="EMBL" id="OQD82230.1"/>
    </source>
</evidence>
<feature type="compositionally biased region" description="Basic and acidic residues" evidence="11">
    <location>
        <begin position="161"/>
        <end position="190"/>
    </location>
</feature>
<evidence type="ECO:0000259" key="12">
    <source>
        <dbReference type="PROSITE" id="PS51192"/>
    </source>
</evidence>
<dbReference type="CDD" id="cd17956">
    <property type="entry name" value="DEADc_DDX51"/>
    <property type="match status" value="1"/>
</dbReference>
<evidence type="ECO:0000256" key="6">
    <source>
        <dbReference type="ARBA" id="ARBA00022840"/>
    </source>
</evidence>
<evidence type="ECO:0000259" key="13">
    <source>
        <dbReference type="PROSITE" id="PS51194"/>
    </source>
</evidence>
<dbReference type="PROSITE" id="PS51192">
    <property type="entry name" value="HELICASE_ATP_BIND_1"/>
    <property type="match status" value="1"/>
</dbReference>
<feature type="domain" description="Helicase C-terminal" evidence="13">
    <location>
        <begin position="713"/>
        <end position="863"/>
    </location>
</feature>
<evidence type="ECO:0000256" key="4">
    <source>
        <dbReference type="ARBA" id="ARBA00022801"/>
    </source>
</evidence>
<evidence type="ECO:0000259" key="14">
    <source>
        <dbReference type="PROSITE" id="PS51195"/>
    </source>
</evidence>
<feature type="compositionally biased region" description="Low complexity" evidence="11">
    <location>
        <begin position="684"/>
        <end position="705"/>
    </location>
</feature>
<dbReference type="InterPro" id="IPR027417">
    <property type="entry name" value="P-loop_NTPase"/>
</dbReference>
<feature type="compositionally biased region" description="Low complexity" evidence="11">
    <location>
        <begin position="654"/>
        <end position="664"/>
    </location>
</feature>
<comment type="domain">
    <text evidence="10">The Q motif is unique to and characteristic of the DEAD box family of RNA helicases and controls ATP binding and hydrolysis.</text>
</comment>
<accession>A0A1V6PZ12</accession>
<dbReference type="GO" id="GO:0006364">
    <property type="term" value="P:rRNA processing"/>
    <property type="evidence" value="ECO:0007669"/>
    <property type="project" value="UniProtKB-KW"/>
</dbReference>
<comment type="subcellular location">
    <subcellularLocation>
        <location evidence="1">Nucleus</location>
        <location evidence="1">Nucleolus</location>
    </subcellularLocation>
</comment>
<dbReference type="CDD" id="cd18787">
    <property type="entry name" value="SF2_C_DEAD"/>
    <property type="match status" value="1"/>
</dbReference>
<organism evidence="15 16">
    <name type="scientific">Penicillium antarcticum</name>
    <dbReference type="NCBI Taxonomy" id="416450"/>
    <lineage>
        <taxon>Eukaryota</taxon>
        <taxon>Fungi</taxon>
        <taxon>Dikarya</taxon>
        <taxon>Ascomycota</taxon>
        <taxon>Pezizomycotina</taxon>
        <taxon>Eurotiomycetes</taxon>
        <taxon>Eurotiomycetidae</taxon>
        <taxon>Eurotiales</taxon>
        <taxon>Aspergillaceae</taxon>
        <taxon>Penicillium</taxon>
    </lineage>
</organism>
<protein>
    <recommendedName>
        <fullName evidence="10">ATP-dependent RNA helicase</fullName>
        <ecNumber evidence="10">3.6.4.13</ecNumber>
    </recommendedName>
</protein>
<dbReference type="InterPro" id="IPR011545">
    <property type="entry name" value="DEAD/DEAH_box_helicase_dom"/>
</dbReference>
<keyword evidence="2" id="KW-0698">rRNA processing</keyword>
<reference evidence="16" key="1">
    <citation type="journal article" date="2017" name="Nat. Microbiol.">
        <title>Global analysis of biosynthetic gene clusters reveals vast potential of secondary metabolite production in Penicillium species.</title>
        <authorList>
            <person name="Nielsen J.C."/>
            <person name="Grijseels S."/>
            <person name="Prigent S."/>
            <person name="Ji B."/>
            <person name="Dainat J."/>
            <person name="Nielsen K.F."/>
            <person name="Frisvad J.C."/>
            <person name="Workman M."/>
            <person name="Nielsen J."/>
        </authorList>
    </citation>
    <scope>NUCLEOTIDE SEQUENCE [LARGE SCALE GENOMIC DNA]</scope>
    <source>
        <strain evidence="16">IBT 31811</strain>
    </source>
</reference>
<feature type="compositionally biased region" description="Polar residues" evidence="11">
    <location>
        <begin position="952"/>
        <end position="974"/>
    </location>
</feature>
<dbReference type="STRING" id="416450.A0A1V6PZ12"/>
<gene>
    <name evidence="15" type="ORF">PENANT_c022G09315</name>
</gene>
<keyword evidence="3 10" id="KW-0547">Nucleotide-binding</keyword>
<dbReference type="EC" id="3.6.4.13" evidence="10"/>
<dbReference type="InterPro" id="IPR014001">
    <property type="entry name" value="Helicase_ATP-bd"/>
</dbReference>
<evidence type="ECO:0000313" key="16">
    <source>
        <dbReference type="Proteomes" id="UP000191672"/>
    </source>
</evidence>
<sequence>MSVCPFVAASFPWLTDLTAAQSRIHCMLSPKEKLLIVDKKGGPWGGGITLFSAGIKDSEQRNLFVPHAFSNCNQQSQISGIMVGHKTRESKGDVTPISDKSHKRKRDQNVSQVATTPTPTKKHKKRASLSAEQPTEHDDGSTKKRKRVKDALQGENSPQTSKKESAVPPNRSKESTTDSRRDVGETEKKSKSGKRKSFSKNDNLDDGAAAVTADSDDEVEAEPKTSKNKHSGILSKFERTKTVASSKSKKAKPEIIEDETPAVEPVFAQGLEPLPQPENPPELEQLPTYSSLPPWLANPLRKSADDRSNFSELGIKPDLLQILQQHNYKEAFAVQSTVIPLLLQGEQNHPGDLCISAATGSGKTLSYVLPLVTALTPRPASRLRGLIVVPTRELVKQAREACELCAAGSRLHIGSAVGNVAIKDEQKQLMRVDQVYNPAIHQQQRDGLAGNDWMNLSLENCISEAVDSNGSLPGYIQRSEPNVDILICTPGRLVDHIRYTKGFTLQHLEWLVIDEADRLLNESFQEWVDVIMHSLDSRQAPETFGPGGKLLSELGLPIEAKPPRKVILSATMTRDISKLNSLRLANPKMVIIGSEDASNEEDPSATHPDAHFTLPPTLSEHIVQVGDGSLKPLYLLRLLLSHIEIGGDNAQSIDSSDSDSTSSDDTSDDDTSSDESSDDDTSSESDSSSDSSSDSDSSDESSASDSESDSMELVPQPTRKTVLIFTKSSESASRLSRLISLLHPPLANCVGTIIKSNKSSASRKTLTAFRQGRISVIVATDRASRGLDLHSLTHVVNYDIPTSVTTYVHRVGRTARAGRAGSAWSLVAHREGRWFANEIASVDGRITRALNIDRVQIKSDSLSSLKPKYAKALDKLEKEVKRGYGLHFKRNHIRQSPFQILTSATLTFSTTISCYNINSYPLLQGTINTNLRLWLTAADHGFPPPTVGEARSASSKQQNETGIDEASNPQSTPSAIPPAEEGARLVAAAERLTNTSSVDHRISRSPVIQEPQTDSTTE</sequence>
<comment type="caution">
    <text evidence="15">The sequence shown here is derived from an EMBL/GenBank/DDBJ whole genome shotgun (WGS) entry which is preliminary data.</text>
</comment>
<dbReference type="AlphaFoldDB" id="A0A1V6PZ12"/>
<dbReference type="SMART" id="SM00487">
    <property type="entry name" value="DEXDc"/>
    <property type="match status" value="1"/>
</dbReference>
<feature type="region of interest" description="Disordered" evidence="11">
    <location>
        <begin position="649"/>
        <end position="717"/>
    </location>
</feature>
<keyword evidence="7 10" id="KW-0694">RNA-binding</keyword>
<dbReference type="Pfam" id="PF00270">
    <property type="entry name" value="DEAD"/>
    <property type="match status" value="2"/>
</dbReference>
<dbReference type="PANTHER" id="PTHR24031">
    <property type="entry name" value="RNA HELICASE"/>
    <property type="match status" value="1"/>
</dbReference>
<evidence type="ECO:0000256" key="9">
    <source>
        <dbReference type="PROSITE-ProRule" id="PRU00552"/>
    </source>
</evidence>
<dbReference type="GO" id="GO:0003724">
    <property type="term" value="F:RNA helicase activity"/>
    <property type="evidence" value="ECO:0007669"/>
    <property type="project" value="UniProtKB-EC"/>
</dbReference>
<keyword evidence="4 10" id="KW-0378">Hydrolase</keyword>
<dbReference type="InterPro" id="IPR014014">
    <property type="entry name" value="RNA_helicase_DEAD_Q_motif"/>
</dbReference>
<comment type="function">
    <text evidence="10">RNA helicase.</text>
</comment>